<protein>
    <submittedName>
        <fullName evidence="2">Uncharacterized protein</fullName>
    </submittedName>
</protein>
<feature type="transmembrane region" description="Helical" evidence="1">
    <location>
        <begin position="7"/>
        <end position="30"/>
    </location>
</feature>
<keyword evidence="1" id="KW-0472">Membrane</keyword>
<accession>A0A1F5MH21</accession>
<proteinExistence type="predicted"/>
<organism evidence="2 3">
    <name type="scientific">Candidatus Daviesbacteria bacterium RIFCSPLOWO2_02_FULL_36_8</name>
    <dbReference type="NCBI Taxonomy" id="1797793"/>
    <lineage>
        <taxon>Bacteria</taxon>
        <taxon>Candidatus Daviesiibacteriota</taxon>
    </lineage>
</organism>
<dbReference type="EMBL" id="MFDU01000003">
    <property type="protein sequence ID" value="OGE64668.1"/>
    <property type="molecule type" value="Genomic_DNA"/>
</dbReference>
<keyword evidence="1" id="KW-0812">Transmembrane</keyword>
<feature type="transmembrane region" description="Helical" evidence="1">
    <location>
        <begin position="42"/>
        <end position="63"/>
    </location>
</feature>
<evidence type="ECO:0000313" key="3">
    <source>
        <dbReference type="Proteomes" id="UP000183317"/>
    </source>
</evidence>
<sequence>MSSQDVLGVLIVATLITIAGCAVIITIHLVKAITSFTDLVDGLHSRTLATLPSLVISLIGKLIKRRR</sequence>
<keyword evidence="1" id="KW-1133">Transmembrane helix</keyword>
<name>A0A1F5MH21_9BACT</name>
<reference evidence="2 3" key="1">
    <citation type="journal article" date="2016" name="Nat. Commun.">
        <title>Thousands of microbial genomes shed light on interconnected biogeochemical processes in an aquifer system.</title>
        <authorList>
            <person name="Anantharaman K."/>
            <person name="Brown C.T."/>
            <person name="Hug L.A."/>
            <person name="Sharon I."/>
            <person name="Castelle C.J."/>
            <person name="Probst A.J."/>
            <person name="Thomas B.C."/>
            <person name="Singh A."/>
            <person name="Wilkins M.J."/>
            <person name="Karaoz U."/>
            <person name="Brodie E.L."/>
            <person name="Williams K.H."/>
            <person name="Hubbard S.S."/>
            <person name="Banfield J.F."/>
        </authorList>
    </citation>
    <scope>NUCLEOTIDE SEQUENCE [LARGE SCALE GENOMIC DNA]</scope>
</reference>
<dbReference type="Proteomes" id="UP000183317">
    <property type="component" value="Unassembled WGS sequence"/>
</dbReference>
<comment type="caution">
    <text evidence="2">The sequence shown here is derived from an EMBL/GenBank/DDBJ whole genome shotgun (WGS) entry which is preliminary data.</text>
</comment>
<evidence type="ECO:0000256" key="1">
    <source>
        <dbReference type="SAM" id="Phobius"/>
    </source>
</evidence>
<gene>
    <name evidence="2" type="ORF">A3J13_02240</name>
</gene>
<dbReference type="AlphaFoldDB" id="A0A1F5MH21"/>
<evidence type="ECO:0000313" key="2">
    <source>
        <dbReference type="EMBL" id="OGE64668.1"/>
    </source>
</evidence>